<dbReference type="KEGG" id="pchm:VFPPC_17400"/>
<reference evidence="1 2" key="1">
    <citation type="journal article" date="2016" name="PLoS Pathog.">
        <title>Biosynthesis of antibiotic leucinostatins in bio-control fungus Purpureocillium lilacinum and their inhibition on phytophthora revealed by genome mining.</title>
        <authorList>
            <person name="Wang G."/>
            <person name="Liu Z."/>
            <person name="Lin R."/>
            <person name="Li E."/>
            <person name="Mao Z."/>
            <person name="Ling J."/>
            <person name="Yang Y."/>
            <person name="Yin W.B."/>
            <person name="Xie B."/>
        </authorList>
    </citation>
    <scope>NUCLEOTIDE SEQUENCE [LARGE SCALE GENOMIC DNA]</scope>
    <source>
        <strain evidence="1">170</strain>
    </source>
</reference>
<evidence type="ECO:0000313" key="2">
    <source>
        <dbReference type="Proteomes" id="UP000078397"/>
    </source>
</evidence>
<proteinExistence type="predicted"/>
<dbReference type="Proteomes" id="UP000078397">
    <property type="component" value="Unassembled WGS sequence"/>
</dbReference>
<name>A0A219ARP7_METCM</name>
<organism evidence="1 2">
    <name type="scientific">Pochonia chlamydosporia 170</name>
    <dbReference type="NCBI Taxonomy" id="1380566"/>
    <lineage>
        <taxon>Eukaryota</taxon>
        <taxon>Fungi</taxon>
        <taxon>Dikarya</taxon>
        <taxon>Ascomycota</taxon>
        <taxon>Pezizomycotina</taxon>
        <taxon>Sordariomycetes</taxon>
        <taxon>Hypocreomycetidae</taxon>
        <taxon>Hypocreales</taxon>
        <taxon>Clavicipitaceae</taxon>
        <taxon>Pochonia</taxon>
    </lineage>
</organism>
<sequence length="58" mass="6156">MSPLTLGEIIHLSFIIMSQVQSGIVSVCNSKSVMVVLCSLWGKELPGKQSARKQPAGA</sequence>
<accession>A0A219ARP7</accession>
<dbReference type="GeneID" id="33936376"/>
<protein>
    <submittedName>
        <fullName evidence="1">Uncharacterized protein</fullName>
    </submittedName>
</protein>
<evidence type="ECO:0000313" key="1">
    <source>
        <dbReference type="EMBL" id="OWT43451.1"/>
    </source>
</evidence>
<dbReference type="EMBL" id="LSBJ02000001">
    <property type="protein sequence ID" value="OWT43451.1"/>
    <property type="molecule type" value="Genomic_DNA"/>
</dbReference>
<gene>
    <name evidence="1" type="ORF">VFPPC_17400</name>
</gene>
<dbReference type="AlphaFoldDB" id="A0A219ARP7"/>
<comment type="caution">
    <text evidence="1">The sequence shown here is derived from an EMBL/GenBank/DDBJ whole genome shotgun (WGS) entry which is preliminary data.</text>
</comment>
<dbReference type="RefSeq" id="XP_022285871.1">
    <property type="nucleotide sequence ID" value="XM_022429112.1"/>
</dbReference>
<keyword evidence="2" id="KW-1185">Reference proteome</keyword>